<proteinExistence type="predicted"/>
<name>A0AAV9RDC0_9TELE</name>
<keyword evidence="3" id="KW-1185">Reference proteome</keyword>
<feature type="compositionally biased region" description="Basic and acidic residues" evidence="1">
    <location>
        <begin position="87"/>
        <end position="116"/>
    </location>
</feature>
<evidence type="ECO:0000313" key="3">
    <source>
        <dbReference type="Proteomes" id="UP001311232"/>
    </source>
</evidence>
<organism evidence="2 3">
    <name type="scientific">Crenichthys baileyi</name>
    <name type="common">White River springfish</name>
    <dbReference type="NCBI Taxonomy" id="28760"/>
    <lineage>
        <taxon>Eukaryota</taxon>
        <taxon>Metazoa</taxon>
        <taxon>Chordata</taxon>
        <taxon>Craniata</taxon>
        <taxon>Vertebrata</taxon>
        <taxon>Euteleostomi</taxon>
        <taxon>Actinopterygii</taxon>
        <taxon>Neopterygii</taxon>
        <taxon>Teleostei</taxon>
        <taxon>Neoteleostei</taxon>
        <taxon>Acanthomorphata</taxon>
        <taxon>Ovalentaria</taxon>
        <taxon>Atherinomorphae</taxon>
        <taxon>Cyprinodontiformes</taxon>
        <taxon>Goodeidae</taxon>
        <taxon>Crenichthys</taxon>
    </lineage>
</organism>
<dbReference type="EMBL" id="JAHHUM010002052">
    <property type="protein sequence ID" value="KAK5606752.1"/>
    <property type="molecule type" value="Genomic_DNA"/>
</dbReference>
<dbReference type="Proteomes" id="UP001311232">
    <property type="component" value="Unassembled WGS sequence"/>
</dbReference>
<evidence type="ECO:0000256" key="1">
    <source>
        <dbReference type="SAM" id="MobiDB-lite"/>
    </source>
</evidence>
<accession>A0AAV9RDC0</accession>
<evidence type="ECO:0000313" key="2">
    <source>
        <dbReference type="EMBL" id="KAK5606752.1"/>
    </source>
</evidence>
<reference evidence="2 3" key="1">
    <citation type="submission" date="2021-06" db="EMBL/GenBank/DDBJ databases">
        <authorList>
            <person name="Palmer J.M."/>
        </authorList>
    </citation>
    <scope>NUCLEOTIDE SEQUENCE [LARGE SCALE GENOMIC DNA]</scope>
    <source>
        <strain evidence="2 3">MEX-2019</strain>
        <tissue evidence="2">Muscle</tissue>
    </source>
</reference>
<sequence length="116" mass="13528">MCDFQLSGRTKIYQHLSLRTPVKSLLSIHQSLALLYLLFSPLSFPNKSPTFLSLALYLLERRIIKEETKGKGEEIITNTRINPEGSETEKHQTHTDLHQHQEMRLLREPQMRTKTV</sequence>
<protein>
    <submittedName>
        <fullName evidence="2">Uncharacterized protein</fullName>
    </submittedName>
</protein>
<feature type="region of interest" description="Disordered" evidence="1">
    <location>
        <begin position="74"/>
        <end position="116"/>
    </location>
</feature>
<dbReference type="AlphaFoldDB" id="A0AAV9RDC0"/>
<comment type="caution">
    <text evidence="2">The sequence shown here is derived from an EMBL/GenBank/DDBJ whole genome shotgun (WGS) entry which is preliminary data.</text>
</comment>
<gene>
    <name evidence="2" type="ORF">CRENBAI_016097</name>
</gene>